<dbReference type="GO" id="GO:0008745">
    <property type="term" value="F:N-acetylmuramoyl-L-alanine amidase activity"/>
    <property type="evidence" value="ECO:0007669"/>
    <property type="project" value="UniProtKB-EC"/>
</dbReference>
<dbReference type="PANTHER" id="PTHR30404">
    <property type="entry name" value="N-ACETYLMURAMOYL-L-ALANINE AMIDASE"/>
    <property type="match status" value="1"/>
</dbReference>
<name>A0A174FKC1_9CLOT</name>
<organism evidence="4 5">
    <name type="scientific">Clostridium disporicum</name>
    <dbReference type="NCBI Taxonomy" id="84024"/>
    <lineage>
        <taxon>Bacteria</taxon>
        <taxon>Bacillati</taxon>
        <taxon>Bacillota</taxon>
        <taxon>Clostridia</taxon>
        <taxon>Eubacteriales</taxon>
        <taxon>Clostridiaceae</taxon>
        <taxon>Clostridium</taxon>
    </lineage>
</organism>
<dbReference type="GO" id="GO:0009253">
    <property type="term" value="P:peptidoglycan catabolic process"/>
    <property type="evidence" value="ECO:0007669"/>
    <property type="project" value="InterPro"/>
</dbReference>
<dbReference type="GO" id="GO:0030288">
    <property type="term" value="C:outer membrane-bounded periplasmic space"/>
    <property type="evidence" value="ECO:0007669"/>
    <property type="project" value="TreeGrafter"/>
</dbReference>
<feature type="domain" description="MurNAc-LAA" evidence="3">
    <location>
        <begin position="110"/>
        <end position="219"/>
    </location>
</feature>
<dbReference type="InterPro" id="IPR002508">
    <property type="entry name" value="MurNAc-LAA_cat"/>
</dbReference>
<proteinExistence type="predicted"/>
<dbReference type="AlphaFoldDB" id="A0A174FKC1"/>
<dbReference type="GeneID" id="83012985"/>
<feature type="signal peptide" evidence="2">
    <location>
        <begin position="1"/>
        <end position="23"/>
    </location>
</feature>
<keyword evidence="2" id="KW-0732">Signal</keyword>
<protein>
    <submittedName>
        <fullName evidence="4">N-acetylmuramoyl-L-alanine amidase CwlD</fullName>
        <ecNumber evidence="4">3.5.1.28</ecNumber>
    </submittedName>
</protein>
<dbReference type="Pfam" id="PF01520">
    <property type="entry name" value="Amidase_3"/>
    <property type="match status" value="1"/>
</dbReference>
<dbReference type="SMART" id="SM00646">
    <property type="entry name" value="Ami_3"/>
    <property type="match status" value="1"/>
</dbReference>
<feature type="chain" id="PRO_5008021761" evidence="2">
    <location>
        <begin position="24"/>
        <end position="231"/>
    </location>
</feature>
<evidence type="ECO:0000256" key="2">
    <source>
        <dbReference type="SAM" id="SignalP"/>
    </source>
</evidence>
<evidence type="ECO:0000259" key="3">
    <source>
        <dbReference type="SMART" id="SM00646"/>
    </source>
</evidence>
<evidence type="ECO:0000313" key="5">
    <source>
        <dbReference type="Proteomes" id="UP000095558"/>
    </source>
</evidence>
<dbReference type="Proteomes" id="UP000095558">
    <property type="component" value="Unassembled WGS sequence"/>
</dbReference>
<gene>
    <name evidence="4" type="primary">amiA</name>
    <name evidence="4" type="ORF">ERS852470_02543</name>
</gene>
<evidence type="ECO:0000313" key="4">
    <source>
        <dbReference type="EMBL" id="CUO50702.1"/>
    </source>
</evidence>
<dbReference type="InterPro" id="IPR014234">
    <property type="entry name" value="Spore_CwlD"/>
</dbReference>
<dbReference type="PANTHER" id="PTHR30404:SF0">
    <property type="entry name" value="N-ACETYLMURAMOYL-L-ALANINE AMIDASE AMIC"/>
    <property type="match status" value="1"/>
</dbReference>
<sequence>MKKIIVAIFTCLILTSLITPAYATVKEDESQKIILIDPGHGGIDGGAKSQSGTIEKDINLQIALKLRDNLEEKGYKVCMTRESDEGLYQEGKTVKEKKREDLKKRVSLKTETNCDIFVSIHQNMFPQSKCYGAQVWYASNEKSYELATKVQESIKETVNDNNKRVAKPAGEAYLILRDKYEGASIIVECGFLSNPTEEQELKTDAHQELIVKGISDGIDKYFDGNSEKGAE</sequence>
<evidence type="ECO:0000256" key="1">
    <source>
        <dbReference type="ARBA" id="ARBA00022801"/>
    </source>
</evidence>
<reference evidence="4 5" key="1">
    <citation type="submission" date="2015-09" db="EMBL/GenBank/DDBJ databases">
        <authorList>
            <consortium name="Pathogen Informatics"/>
        </authorList>
    </citation>
    <scope>NUCLEOTIDE SEQUENCE [LARGE SCALE GENOMIC DNA]</scope>
    <source>
        <strain evidence="4 5">2789STDY5834855</strain>
    </source>
</reference>
<keyword evidence="1 4" id="KW-0378">Hydrolase</keyword>
<accession>A0A174FKC1</accession>
<dbReference type="CDD" id="cd02696">
    <property type="entry name" value="MurNAc-LAA"/>
    <property type="match status" value="1"/>
</dbReference>
<dbReference type="OrthoDB" id="9806267at2"/>
<dbReference type="EC" id="3.5.1.28" evidence="4"/>
<dbReference type="EMBL" id="CYZV01000028">
    <property type="protein sequence ID" value="CUO50702.1"/>
    <property type="molecule type" value="Genomic_DNA"/>
</dbReference>
<dbReference type="InterPro" id="IPR050695">
    <property type="entry name" value="N-acetylmuramoyl_amidase_3"/>
</dbReference>
<dbReference type="NCBIfam" id="TIGR02883">
    <property type="entry name" value="spore_cwlD"/>
    <property type="match status" value="1"/>
</dbReference>
<dbReference type="Gene3D" id="3.40.630.40">
    <property type="entry name" value="Zn-dependent exopeptidases"/>
    <property type="match status" value="1"/>
</dbReference>
<dbReference type="RefSeq" id="WP_042401439.1">
    <property type="nucleotide sequence ID" value="NZ_CYZV01000028.1"/>
</dbReference>
<dbReference type="SUPFAM" id="SSF53187">
    <property type="entry name" value="Zn-dependent exopeptidases"/>
    <property type="match status" value="1"/>
</dbReference>